<feature type="transmembrane region" description="Helical" evidence="8">
    <location>
        <begin position="273"/>
        <end position="290"/>
    </location>
</feature>
<name>A0ABQ4QZ35_9HYPH</name>
<keyword evidence="6 8" id="KW-1133">Transmembrane helix</keyword>
<evidence type="ECO:0000256" key="4">
    <source>
        <dbReference type="ARBA" id="ARBA00022475"/>
    </source>
</evidence>
<feature type="transmembrane region" description="Helical" evidence="8">
    <location>
        <begin position="146"/>
        <end position="163"/>
    </location>
</feature>
<dbReference type="PANTHER" id="PTHR30269:SF37">
    <property type="entry name" value="MEMBRANE TRANSPORTER PROTEIN"/>
    <property type="match status" value="1"/>
</dbReference>
<feature type="transmembrane region" description="Helical" evidence="8">
    <location>
        <begin position="56"/>
        <end position="85"/>
    </location>
</feature>
<keyword evidence="7 8" id="KW-0472">Membrane</keyword>
<protein>
    <recommendedName>
        <fullName evidence="8">Probable membrane transporter protein</fullName>
    </recommendedName>
</protein>
<evidence type="ECO:0000256" key="6">
    <source>
        <dbReference type="ARBA" id="ARBA00022989"/>
    </source>
</evidence>
<reference evidence="9" key="2">
    <citation type="submission" date="2021-08" db="EMBL/GenBank/DDBJ databases">
        <authorList>
            <person name="Tani A."/>
            <person name="Ola A."/>
            <person name="Ogura Y."/>
            <person name="Katsura K."/>
            <person name="Hayashi T."/>
        </authorList>
    </citation>
    <scope>NUCLEOTIDE SEQUENCE</scope>
    <source>
        <strain evidence="9">KCTC 52305</strain>
    </source>
</reference>
<comment type="similarity">
    <text evidence="2 8">Belongs to the 4-toluene sulfonate uptake permease (TSUP) (TC 2.A.102) family.</text>
</comment>
<dbReference type="EMBL" id="BPQH01000010">
    <property type="protein sequence ID" value="GJD50667.1"/>
    <property type="molecule type" value="Genomic_DNA"/>
</dbReference>
<dbReference type="InterPro" id="IPR002781">
    <property type="entry name" value="TM_pro_TauE-like"/>
</dbReference>
<proteinExistence type="inferred from homology"/>
<feature type="transmembrane region" description="Helical" evidence="8">
    <location>
        <begin position="117"/>
        <end position="139"/>
    </location>
</feature>
<evidence type="ECO:0000313" key="10">
    <source>
        <dbReference type="Proteomes" id="UP001055167"/>
    </source>
</evidence>
<evidence type="ECO:0000256" key="3">
    <source>
        <dbReference type="ARBA" id="ARBA00022448"/>
    </source>
</evidence>
<evidence type="ECO:0000256" key="1">
    <source>
        <dbReference type="ARBA" id="ARBA00004651"/>
    </source>
</evidence>
<organism evidence="9 10">
    <name type="scientific">Methylobacterium crusticola</name>
    <dbReference type="NCBI Taxonomy" id="1697972"/>
    <lineage>
        <taxon>Bacteria</taxon>
        <taxon>Pseudomonadati</taxon>
        <taxon>Pseudomonadota</taxon>
        <taxon>Alphaproteobacteria</taxon>
        <taxon>Hyphomicrobiales</taxon>
        <taxon>Methylobacteriaceae</taxon>
        <taxon>Methylobacterium</taxon>
    </lineage>
</organism>
<feature type="transmembrane region" description="Helical" evidence="8">
    <location>
        <begin position="92"/>
        <end position="111"/>
    </location>
</feature>
<keyword evidence="5 8" id="KW-0812">Transmembrane</keyword>
<keyword evidence="10" id="KW-1185">Reference proteome</keyword>
<dbReference type="Proteomes" id="UP001055167">
    <property type="component" value="Unassembled WGS sequence"/>
</dbReference>
<accession>A0ABQ4QZ35</accession>
<keyword evidence="3" id="KW-0813">Transport</keyword>
<comment type="subcellular location">
    <subcellularLocation>
        <location evidence="1 8">Cell membrane</location>
        <topology evidence="1 8">Multi-pass membrane protein</topology>
    </subcellularLocation>
</comment>
<feature type="transmembrane region" description="Helical" evidence="8">
    <location>
        <begin position="246"/>
        <end position="266"/>
    </location>
</feature>
<comment type="caution">
    <text evidence="9">The sequence shown here is derived from an EMBL/GenBank/DDBJ whole genome shotgun (WGS) entry which is preliminary data.</text>
</comment>
<evidence type="ECO:0000256" key="2">
    <source>
        <dbReference type="ARBA" id="ARBA00009142"/>
    </source>
</evidence>
<reference evidence="9" key="1">
    <citation type="journal article" date="2021" name="Front. Microbiol.">
        <title>Comprehensive Comparative Genomics and Phenotyping of Methylobacterium Species.</title>
        <authorList>
            <person name="Alessa O."/>
            <person name="Ogura Y."/>
            <person name="Fujitani Y."/>
            <person name="Takami H."/>
            <person name="Hayashi T."/>
            <person name="Sahin N."/>
            <person name="Tani A."/>
        </authorList>
    </citation>
    <scope>NUCLEOTIDE SEQUENCE</scope>
    <source>
        <strain evidence="9">KCTC 52305</strain>
    </source>
</reference>
<dbReference type="InterPro" id="IPR052017">
    <property type="entry name" value="TSUP"/>
</dbReference>
<evidence type="ECO:0000256" key="8">
    <source>
        <dbReference type="RuleBase" id="RU363041"/>
    </source>
</evidence>
<dbReference type="Pfam" id="PF01925">
    <property type="entry name" value="TauE"/>
    <property type="match status" value="1"/>
</dbReference>
<feature type="transmembrane region" description="Helical" evidence="8">
    <location>
        <begin position="214"/>
        <end position="234"/>
    </location>
</feature>
<feature type="transmembrane region" description="Helical" evidence="8">
    <location>
        <begin position="183"/>
        <end position="202"/>
    </location>
</feature>
<sequence length="291" mass="30392">MRRGSALIMASAPRAAPAAGGAAPPARSRRLLAVLLAAFCLCLVVAGRGQTLTASVLIAMALASAVSSIAGFAFSAICGAIVFHLATDQVQLVEAMILCSVANQTLMVWAIRRDVDWRTVSTFLLGGLAGLPLGVWLLLNVARASYVHGLGIFLIAYGGFMLVRRPVVIRRQPVALDVASGFLGGITGGALGFPGAFVTIWCSFKGWSKSRQRAVFQPFILIMQVAALLAITLVHASPGGNPGSDWAGLLCVPGSLIGTALGMEVYRRLSDAHFSMMINILLIVSGVSFAV</sequence>
<evidence type="ECO:0000256" key="5">
    <source>
        <dbReference type="ARBA" id="ARBA00022692"/>
    </source>
</evidence>
<evidence type="ECO:0000256" key="7">
    <source>
        <dbReference type="ARBA" id="ARBA00023136"/>
    </source>
</evidence>
<dbReference type="PANTHER" id="PTHR30269">
    <property type="entry name" value="TRANSMEMBRANE PROTEIN YFCA"/>
    <property type="match status" value="1"/>
</dbReference>
<gene>
    <name evidence="9" type="ORF">OPKNFCMD_3410</name>
</gene>
<keyword evidence="4 8" id="KW-1003">Cell membrane</keyword>
<evidence type="ECO:0000313" key="9">
    <source>
        <dbReference type="EMBL" id="GJD50667.1"/>
    </source>
</evidence>